<proteinExistence type="predicted"/>
<sequence length="138" mass="16778">MLYNECVEELKTLVNMGRDKHKIERFNNVVSNFNKLGFNISTKFIRNLLNSSNLNSRQKTYKIRNLIYRSKYSIKKIVREWRGWYGVSWNTEVKNYFYKKDFVLTEYDRVNQFNSSRIDEIKRNLNTQRVRNSFIGLK</sequence>
<dbReference type="AlphaFoldDB" id="A0A0F9A236"/>
<feature type="non-terminal residue" evidence="1">
    <location>
        <position position="138"/>
    </location>
</feature>
<evidence type="ECO:0000313" key="1">
    <source>
        <dbReference type="EMBL" id="KKL03575.1"/>
    </source>
</evidence>
<dbReference type="EMBL" id="LAZR01044873">
    <property type="protein sequence ID" value="KKL03575.1"/>
    <property type="molecule type" value="Genomic_DNA"/>
</dbReference>
<reference evidence="1" key="1">
    <citation type="journal article" date="2015" name="Nature">
        <title>Complex archaea that bridge the gap between prokaryotes and eukaryotes.</title>
        <authorList>
            <person name="Spang A."/>
            <person name="Saw J.H."/>
            <person name="Jorgensen S.L."/>
            <person name="Zaremba-Niedzwiedzka K."/>
            <person name="Martijn J."/>
            <person name="Lind A.E."/>
            <person name="van Eijk R."/>
            <person name="Schleper C."/>
            <person name="Guy L."/>
            <person name="Ettema T.J."/>
        </authorList>
    </citation>
    <scope>NUCLEOTIDE SEQUENCE</scope>
</reference>
<organism evidence="1">
    <name type="scientific">marine sediment metagenome</name>
    <dbReference type="NCBI Taxonomy" id="412755"/>
    <lineage>
        <taxon>unclassified sequences</taxon>
        <taxon>metagenomes</taxon>
        <taxon>ecological metagenomes</taxon>
    </lineage>
</organism>
<accession>A0A0F9A236</accession>
<protein>
    <submittedName>
        <fullName evidence="1">Uncharacterized protein</fullName>
    </submittedName>
</protein>
<comment type="caution">
    <text evidence="1">The sequence shown here is derived from an EMBL/GenBank/DDBJ whole genome shotgun (WGS) entry which is preliminary data.</text>
</comment>
<gene>
    <name evidence="1" type="ORF">LCGC14_2624770</name>
</gene>
<name>A0A0F9A236_9ZZZZ</name>